<proteinExistence type="inferred from homology"/>
<evidence type="ECO:0000256" key="3">
    <source>
        <dbReference type="ARBA" id="ARBA00022692"/>
    </source>
</evidence>
<reference evidence="7" key="3">
    <citation type="journal article" date="2002" name="Curr. Biol.">
        <title>The closest unicellular relatives of animals.</title>
        <authorList>
            <person name="Lang B.F."/>
            <person name="O'Kelly C."/>
            <person name="Nerad T."/>
            <person name="Gray M.W."/>
            <person name="Burger G."/>
        </authorList>
    </citation>
    <scope>NUCLEOTIDE SEQUENCE</scope>
    <source>
        <strain evidence="7">ATCC 50154</strain>
    </source>
</reference>
<gene>
    <name evidence="7" type="primary">mttB</name>
</gene>
<sequence>MSKHINELYYTILYSILTWILTSIIIYNKIEIIISWYIKYLNIDISLIYIQISEAFIIYIKLSLLWGFYGTLFIIILLNFLYIRSALYKYEEYNIKKFVIIFIFLIIPMINIIIQPLFLKYLILYFSSFQNSYYNLTLMQNIQDFYNLIYNSTILLYLFSFTPLIFYYLSQLNIIQLSSIKNIRKYIHFSLLILSALITPPDIITLIIICIPLSILFEFTLLISYLIFTIKNNK</sequence>
<evidence type="ECO:0000256" key="2">
    <source>
        <dbReference type="ARBA" id="ARBA00008882"/>
    </source>
</evidence>
<evidence type="ECO:0000313" key="7">
    <source>
        <dbReference type="EMBL" id="AAN28349.1"/>
    </source>
</evidence>
<dbReference type="EMBL" id="AF538053">
    <property type="protein sequence ID" value="AAN28349.1"/>
    <property type="molecule type" value="Genomic_DNA"/>
</dbReference>
<evidence type="ECO:0000256" key="5">
    <source>
        <dbReference type="ARBA" id="ARBA00023136"/>
    </source>
</evidence>
<name>Q8HIT5_MONBE</name>
<dbReference type="InParanoid" id="Q8HIT5"/>
<comment type="subcellular location">
    <subcellularLocation>
        <location evidence="1">Membrane</location>
        <topology evidence="1">Multi-pass membrane protein</topology>
    </subcellularLocation>
</comment>
<dbReference type="GO" id="GO:0033281">
    <property type="term" value="C:TAT protein transport complex"/>
    <property type="evidence" value="ECO:0000318"/>
    <property type="project" value="GO_Central"/>
</dbReference>
<feature type="transmembrane region" description="Helical" evidence="6">
    <location>
        <begin position="99"/>
        <end position="128"/>
    </location>
</feature>
<accession>Q8HIT5</accession>
<evidence type="ECO:0000256" key="4">
    <source>
        <dbReference type="ARBA" id="ARBA00022989"/>
    </source>
</evidence>
<reference evidence="7" key="1">
    <citation type="journal article" date="2000" name="Trends Biochem. Sci.">
        <title>A novel motif for identifying rps3 homologs in fungal mitochondrial genomes.</title>
        <authorList>
            <person name="Bullerwell C.E."/>
            <person name="Burger G."/>
            <person name="Lang B.F."/>
        </authorList>
    </citation>
    <scope>NUCLEOTIDE SEQUENCE</scope>
    <source>
        <strain evidence="7">ATCC 50154</strain>
    </source>
</reference>
<dbReference type="GO" id="GO:0009977">
    <property type="term" value="F:proton motive force dependent protein transmembrane transporter activity"/>
    <property type="evidence" value="ECO:0000318"/>
    <property type="project" value="GO_Central"/>
</dbReference>
<comment type="similarity">
    <text evidence="2">Belongs to the TatC family.</text>
</comment>
<dbReference type="InterPro" id="IPR002033">
    <property type="entry name" value="TatC"/>
</dbReference>
<keyword evidence="5 6" id="KW-0472">Membrane</keyword>
<organism evidence="7">
    <name type="scientific">Monosiga brevicollis</name>
    <name type="common">Choanoflagellate</name>
    <dbReference type="NCBI Taxonomy" id="81824"/>
    <lineage>
        <taxon>Eukaryota</taxon>
        <taxon>Choanoflagellata</taxon>
        <taxon>Craspedida</taxon>
        <taxon>Salpingoecidae</taxon>
        <taxon>Monosiga</taxon>
    </lineage>
</organism>
<evidence type="ECO:0000256" key="1">
    <source>
        <dbReference type="ARBA" id="ARBA00004141"/>
    </source>
</evidence>
<feature type="transmembrane region" description="Helical" evidence="6">
    <location>
        <begin position="12"/>
        <end position="28"/>
    </location>
</feature>
<geneLocation type="mitochondrion" evidence="7"/>
<dbReference type="GeneID" id="805270"/>
<feature type="transmembrane region" description="Helical" evidence="6">
    <location>
        <begin position="182"/>
        <end position="198"/>
    </location>
</feature>
<dbReference type="AlphaFoldDB" id="Q8HIT5"/>
<keyword evidence="4 6" id="KW-1133">Transmembrane helix</keyword>
<evidence type="ECO:0000256" key="6">
    <source>
        <dbReference type="SAM" id="Phobius"/>
    </source>
</evidence>
<dbReference type="PANTHER" id="PTHR30371">
    <property type="entry name" value="SEC-INDEPENDENT PROTEIN TRANSLOCASE PROTEIN TATC"/>
    <property type="match status" value="1"/>
</dbReference>
<dbReference type="RefSeq" id="NP_696978.1">
    <property type="nucleotide sequence ID" value="NC_004309.1"/>
</dbReference>
<feature type="transmembrane region" description="Helical" evidence="6">
    <location>
        <begin position="204"/>
        <end position="228"/>
    </location>
</feature>
<dbReference type="Pfam" id="PF00902">
    <property type="entry name" value="TatC"/>
    <property type="match status" value="1"/>
</dbReference>
<keyword evidence="7" id="KW-0496">Mitochondrion</keyword>
<reference evidence="7" key="2">
    <citation type="submission" date="2000-06" db="EMBL/GenBank/DDBJ databases">
        <authorList>
            <person name="Lang F.B."/>
            <person name="Bullerwell C."/>
        </authorList>
    </citation>
    <scope>NUCLEOTIDE SEQUENCE</scope>
    <source>
        <strain evidence="7">ATCC 50154</strain>
    </source>
</reference>
<dbReference type="GO" id="GO:0043953">
    <property type="term" value="P:protein transport by the Tat complex"/>
    <property type="evidence" value="ECO:0000318"/>
    <property type="project" value="GO_Central"/>
</dbReference>
<keyword evidence="3 6" id="KW-0812">Transmembrane</keyword>
<dbReference type="PANTHER" id="PTHR30371:SF0">
    <property type="entry name" value="SEC-INDEPENDENT PROTEIN TRANSLOCASE PROTEIN TATC, CHLOROPLASTIC-RELATED"/>
    <property type="match status" value="1"/>
</dbReference>
<feature type="transmembrane region" description="Helical" evidence="6">
    <location>
        <begin position="148"/>
        <end position="170"/>
    </location>
</feature>
<dbReference type="GO" id="GO:0065002">
    <property type="term" value="P:intracellular protein transmembrane transport"/>
    <property type="evidence" value="ECO:0000318"/>
    <property type="project" value="GO_Central"/>
</dbReference>
<protein>
    <submittedName>
        <fullName evidence="7">SecY-independent transporter protein</fullName>
    </submittedName>
</protein>
<feature type="transmembrane region" description="Helical" evidence="6">
    <location>
        <begin position="66"/>
        <end position="87"/>
    </location>
</feature>